<dbReference type="AlphaFoldDB" id="A0A8C4PJM2"/>
<evidence type="ECO:0000256" key="1">
    <source>
        <dbReference type="ARBA" id="ARBA00004651"/>
    </source>
</evidence>
<evidence type="ECO:0000256" key="7">
    <source>
        <dbReference type="ARBA" id="ARBA00023139"/>
    </source>
</evidence>
<gene>
    <name evidence="11" type="primary">CD151</name>
</gene>
<sequence length="315" mass="34057">MGEFNEKKTTCGTVCLKYLLFTFNCCFWLAGLAVMAVGIWTLALKSDYISLLASGTYLATAYILVVAGVVVMVTGVLGCCATFKERRNLLRLYFILLLIIFLLEIIAGVLAYVYYQQLNAELKENLKDTMTKRYHQKGHEGVTSAVDKLQQEFHCCGSNNSQDWRDSEWIRSGEAGGRVVPDSCCKTVVAGCGQRDHASNIYKVEVGWQEPGAPEPPDAGGWCGYTPREAGAVAMGGAGGLANLQRPTPTLPGRLHQQAGDLHPGAPEDHRGCGHRHRLCAGVGRRAGCCGGVQGREATGGRGPLMPALRHRSLV</sequence>
<dbReference type="Ensembl" id="ENSEAST00005011463.1">
    <property type="protein sequence ID" value="ENSEASP00005010533.1"/>
    <property type="gene ID" value="ENSEASG00005007471.1"/>
</dbReference>
<organism evidence="11">
    <name type="scientific">Equus asinus asinus</name>
    <dbReference type="NCBI Taxonomy" id="83772"/>
    <lineage>
        <taxon>Eukaryota</taxon>
        <taxon>Metazoa</taxon>
        <taxon>Chordata</taxon>
        <taxon>Craniata</taxon>
        <taxon>Vertebrata</taxon>
        <taxon>Euteleostomi</taxon>
        <taxon>Mammalia</taxon>
        <taxon>Eutheria</taxon>
        <taxon>Laurasiatheria</taxon>
        <taxon>Perissodactyla</taxon>
        <taxon>Equidae</taxon>
        <taxon>Equus</taxon>
    </lineage>
</organism>
<proteinExistence type="inferred from homology"/>
<dbReference type="PANTHER" id="PTHR19282">
    <property type="entry name" value="TETRASPANIN"/>
    <property type="match status" value="1"/>
</dbReference>
<dbReference type="InterPro" id="IPR018499">
    <property type="entry name" value="Tetraspanin/Peripherin"/>
</dbReference>
<keyword evidence="9" id="KW-0449">Lipoprotein</keyword>
<dbReference type="PROSITE" id="PS00421">
    <property type="entry name" value="TM4_1"/>
    <property type="match status" value="1"/>
</dbReference>
<evidence type="ECO:0000256" key="6">
    <source>
        <dbReference type="ARBA" id="ARBA00023136"/>
    </source>
</evidence>
<reference evidence="11" key="1">
    <citation type="submission" date="2023-03" db="UniProtKB">
        <authorList>
            <consortium name="Ensembl"/>
        </authorList>
    </citation>
    <scope>IDENTIFICATION</scope>
</reference>
<dbReference type="Gene3D" id="1.10.1450.10">
    <property type="entry name" value="Tetraspanin"/>
    <property type="match status" value="1"/>
</dbReference>
<feature type="transmembrane region" description="Helical" evidence="10">
    <location>
        <begin position="55"/>
        <end position="80"/>
    </location>
</feature>
<keyword evidence="8" id="KW-0325">Glycoprotein</keyword>
<evidence type="ECO:0000256" key="5">
    <source>
        <dbReference type="ARBA" id="ARBA00022989"/>
    </source>
</evidence>
<accession>A0A8C4PJM2</accession>
<feature type="transmembrane region" description="Helical" evidence="10">
    <location>
        <begin position="21"/>
        <end position="43"/>
    </location>
</feature>
<evidence type="ECO:0000313" key="11">
    <source>
        <dbReference type="Ensembl" id="ENSEASP00005010533.1"/>
    </source>
</evidence>
<evidence type="ECO:0000256" key="9">
    <source>
        <dbReference type="ARBA" id="ARBA00023288"/>
    </source>
</evidence>
<dbReference type="Pfam" id="PF00335">
    <property type="entry name" value="Tetraspanin"/>
    <property type="match status" value="1"/>
</dbReference>
<evidence type="ECO:0000256" key="3">
    <source>
        <dbReference type="ARBA" id="ARBA00022475"/>
    </source>
</evidence>
<name>A0A8C4PJM2_EQUAS</name>
<dbReference type="PANTHER" id="PTHR19282:SF487">
    <property type="entry name" value="CD151 ANTIGEN"/>
    <property type="match status" value="1"/>
</dbReference>
<evidence type="ECO:0000256" key="4">
    <source>
        <dbReference type="ARBA" id="ARBA00022692"/>
    </source>
</evidence>
<evidence type="ECO:0000256" key="8">
    <source>
        <dbReference type="ARBA" id="ARBA00023180"/>
    </source>
</evidence>
<protein>
    <submittedName>
        <fullName evidence="11">CD151 molecule (Raph blood group)</fullName>
    </submittedName>
</protein>
<keyword evidence="6 10" id="KW-0472">Membrane</keyword>
<dbReference type="SUPFAM" id="SSF48652">
    <property type="entry name" value="Tetraspanin"/>
    <property type="match status" value="1"/>
</dbReference>
<comment type="subcellular location">
    <subcellularLocation>
        <location evidence="1">Cell membrane</location>
        <topology evidence="1">Multi-pass membrane protein</topology>
    </subcellularLocation>
</comment>
<dbReference type="InterPro" id="IPR018503">
    <property type="entry name" value="Tetraspanin_CS"/>
</dbReference>
<dbReference type="GO" id="GO:0005886">
    <property type="term" value="C:plasma membrane"/>
    <property type="evidence" value="ECO:0007669"/>
    <property type="project" value="UniProtKB-SubCell"/>
</dbReference>
<dbReference type="InterPro" id="IPR008952">
    <property type="entry name" value="Tetraspanin_EC2_sf"/>
</dbReference>
<dbReference type="CDD" id="cd03155">
    <property type="entry name" value="CD151_like_LEL"/>
    <property type="match status" value="1"/>
</dbReference>
<dbReference type="GO" id="GO:0016477">
    <property type="term" value="P:cell migration"/>
    <property type="evidence" value="ECO:0007669"/>
    <property type="project" value="TreeGrafter"/>
</dbReference>
<feature type="transmembrane region" description="Helical" evidence="10">
    <location>
        <begin position="92"/>
        <end position="115"/>
    </location>
</feature>
<keyword evidence="5 10" id="KW-1133">Transmembrane helix</keyword>
<dbReference type="PRINTS" id="PR00259">
    <property type="entry name" value="TMFOUR"/>
</dbReference>
<keyword evidence="4 10" id="KW-0812">Transmembrane</keyword>
<dbReference type="FunFam" id="1.10.1450.10:FF:000005">
    <property type="entry name" value="Tetraspanin"/>
    <property type="match status" value="1"/>
</dbReference>
<keyword evidence="3" id="KW-1003">Cell membrane</keyword>
<keyword evidence="7" id="KW-0564">Palmitate</keyword>
<comment type="similarity">
    <text evidence="2">Belongs to the tetraspanin (TM4SF) family.</text>
</comment>
<evidence type="ECO:0000256" key="2">
    <source>
        <dbReference type="ARBA" id="ARBA00006840"/>
    </source>
</evidence>
<evidence type="ECO:0000256" key="10">
    <source>
        <dbReference type="SAM" id="Phobius"/>
    </source>
</evidence>